<dbReference type="OrthoDB" id="185373at2759"/>
<dbReference type="InterPro" id="IPR011990">
    <property type="entry name" value="TPR-like_helical_dom_sf"/>
</dbReference>
<comment type="similarity">
    <text evidence="1">Belongs to the PPR family. P subfamily.</text>
</comment>
<evidence type="ECO:0000256" key="2">
    <source>
        <dbReference type="ARBA" id="ARBA00022737"/>
    </source>
</evidence>
<dbReference type="InterPro" id="IPR002885">
    <property type="entry name" value="PPR_rpt"/>
</dbReference>
<dbReference type="Pfam" id="PF13041">
    <property type="entry name" value="PPR_2"/>
    <property type="match status" value="1"/>
</dbReference>
<dbReference type="PANTHER" id="PTHR45717:SF4">
    <property type="entry name" value="OS04G0450200 PROTEIN"/>
    <property type="match status" value="1"/>
</dbReference>
<dbReference type="FunFam" id="1.25.40.10:FF:001248">
    <property type="entry name" value="Pentatricopeptide repeat-containing protein At5g09450, mitochondrial"/>
    <property type="match status" value="1"/>
</dbReference>
<dbReference type="Pfam" id="PF01535">
    <property type="entry name" value="PPR"/>
    <property type="match status" value="1"/>
</dbReference>
<organism evidence="4 5">
    <name type="scientific">Acer yangbiense</name>
    <dbReference type="NCBI Taxonomy" id="1000413"/>
    <lineage>
        <taxon>Eukaryota</taxon>
        <taxon>Viridiplantae</taxon>
        <taxon>Streptophyta</taxon>
        <taxon>Embryophyta</taxon>
        <taxon>Tracheophyta</taxon>
        <taxon>Spermatophyta</taxon>
        <taxon>Magnoliopsida</taxon>
        <taxon>eudicotyledons</taxon>
        <taxon>Gunneridae</taxon>
        <taxon>Pentapetalae</taxon>
        <taxon>rosids</taxon>
        <taxon>malvids</taxon>
        <taxon>Sapindales</taxon>
        <taxon>Sapindaceae</taxon>
        <taxon>Hippocastanoideae</taxon>
        <taxon>Acereae</taxon>
        <taxon>Acer</taxon>
    </lineage>
</organism>
<keyword evidence="2" id="KW-0677">Repeat</keyword>
<dbReference type="NCBIfam" id="TIGR00756">
    <property type="entry name" value="PPR"/>
    <property type="match status" value="2"/>
</dbReference>
<dbReference type="GO" id="GO:0003729">
    <property type="term" value="F:mRNA binding"/>
    <property type="evidence" value="ECO:0007669"/>
    <property type="project" value="UniProtKB-ARBA"/>
</dbReference>
<evidence type="ECO:0000256" key="1">
    <source>
        <dbReference type="ARBA" id="ARBA00007626"/>
    </source>
</evidence>
<gene>
    <name evidence="4" type="ORF">EZV62_019242</name>
</gene>
<reference evidence="5" key="1">
    <citation type="journal article" date="2019" name="Gigascience">
        <title>De novo genome assembly of the endangered Acer yangbiense, a plant species with extremely small populations endemic to Yunnan Province, China.</title>
        <authorList>
            <person name="Yang J."/>
            <person name="Wariss H.M."/>
            <person name="Tao L."/>
            <person name="Zhang R."/>
            <person name="Yun Q."/>
            <person name="Hollingsworth P."/>
            <person name="Dao Z."/>
            <person name="Luo G."/>
            <person name="Guo H."/>
            <person name="Ma Y."/>
            <person name="Sun W."/>
        </authorList>
    </citation>
    <scope>NUCLEOTIDE SEQUENCE [LARGE SCALE GENOMIC DNA]</scope>
    <source>
        <strain evidence="5">cv. Malutang</strain>
    </source>
</reference>
<feature type="repeat" description="PPR" evidence="3">
    <location>
        <begin position="230"/>
        <end position="264"/>
    </location>
</feature>
<dbReference type="EMBL" id="VAHF01000009">
    <property type="protein sequence ID" value="TXG53986.1"/>
    <property type="molecule type" value="Genomic_DNA"/>
</dbReference>
<keyword evidence="5" id="KW-1185">Reference proteome</keyword>
<evidence type="ECO:0000313" key="4">
    <source>
        <dbReference type="EMBL" id="TXG53986.1"/>
    </source>
</evidence>
<comment type="caution">
    <text evidence="4">The sequence shown here is derived from an EMBL/GenBank/DDBJ whole genome shotgun (WGS) entry which is preliminary data.</text>
</comment>
<dbReference type="PROSITE" id="PS51375">
    <property type="entry name" value="PPR"/>
    <property type="match status" value="2"/>
</dbReference>
<accession>A0A5C7HCS4</accession>
<evidence type="ECO:0000313" key="5">
    <source>
        <dbReference type="Proteomes" id="UP000323000"/>
    </source>
</evidence>
<dbReference type="Gene3D" id="1.25.40.10">
    <property type="entry name" value="Tetratricopeptide repeat domain"/>
    <property type="match status" value="1"/>
</dbReference>
<dbReference type="Proteomes" id="UP000323000">
    <property type="component" value="Chromosome 9"/>
</dbReference>
<sequence>MAARSFLFNLKQTRYTTINNCNRGSGSFPCSRFLSSGALKSEFFEDSSNSQEKNDLRSRIFSLRLPKRSAINVIHRWVSEGNQTNILELRQILKDLRNSQLMKSAPRVSSGATFVPEEWPGRVMQGGMCLAVIGAGHRLGALSERKLQISEWIVTHEEFVTSDSDYAARIDLMTKVFGIDAAERYFEGLPASAKTSETYTALLHSYAGAKFTDKAEELYKRIKESNLSFNALTYNEMMTLYMSVGQVEKVALVVEELKRQKVAPDIFTYNLWISSCAATLNIDEVRNILDEMSRDSGSNDGWLRYINLVKIYITAGHLVNSDASPLVEAEKSISQREWITYDFLIILYAGLENKDKIDQIWKSLRMTKQNMTSRNYICILSSYLMLGHLKEMEEVIDQWKQSTTSDFDTSACNRLLGSFVEIGLTEKANDLQMLLLQKNCIPTNDST</sequence>
<dbReference type="GO" id="GO:0005739">
    <property type="term" value="C:mitochondrion"/>
    <property type="evidence" value="ECO:0007669"/>
    <property type="project" value="TreeGrafter"/>
</dbReference>
<proteinExistence type="inferred from homology"/>
<dbReference type="PANTHER" id="PTHR45717">
    <property type="entry name" value="OS12G0527900 PROTEIN"/>
    <property type="match status" value="1"/>
</dbReference>
<feature type="repeat" description="PPR" evidence="3">
    <location>
        <begin position="195"/>
        <end position="229"/>
    </location>
</feature>
<dbReference type="AlphaFoldDB" id="A0A5C7HCS4"/>
<evidence type="ECO:0008006" key="6">
    <source>
        <dbReference type="Google" id="ProtNLM"/>
    </source>
</evidence>
<protein>
    <recommendedName>
        <fullName evidence="6">Pentacotripeptide-repeat region of PRORP domain-containing protein</fullName>
    </recommendedName>
</protein>
<name>A0A5C7HCS4_9ROSI</name>
<evidence type="ECO:0000256" key="3">
    <source>
        <dbReference type="PROSITE-ProRule" id="PRU00708"/>
    </source>
</evidence>